<sequence>MVDCCLTWSLALIDLRACRTPSDLQDQLGKGS</sequence>
<name>A0A2W2DBV5_9ACTN</name>
<evidence type="ECO:0000313" key="2">
    <source>
        <dbReference type="Proteomes" id="UP000248924"/>
    </source>
</evidence>
<evidence type="ECO:0000313" key="1">
    <source>
        <dbReference type="EMBL" id="PZG02655.1"/>
    </source>
</evidence>
<keyword evidence="1" id="KW-0808">Transferase</keyword>
<protein>
    <submittedName>
        <fullName evidence="1">Acetyltransferase</fullName>
    </submittedName>
</protein>
<feature type="non-terminal residue" evidence="1">
    <location>
        <position position="32"/>
    </location>
</feature>
<accession>A0A2W2DBV5</accession>
<reference evidence="1 2" key="1">
    <citation type="submission" date="2018-01" db="EMBL/GenBank/DDBJ databases">
        <title>Draft genome sequence of Jishengella sp. NA12.</title>
        <authorList>
            <person name="Sahin N."/>
            <person name="Ay H."/>
            <person name="Saygin H."/>
        </authorList>
    </citation>
    <scope>NUCLEOTIDE SEQUENCE [LARGE SCALE GENOMIC DNA]</scope>
    <source>
        <strain evidence="1 2">NA12</strain>
    </source>
</reference>
<gene>
    <name evidence="1" type="ORF">C1I95_34245</name>
</gene>
<dbReference type="GO" id="GO:0016740">
    <property type="term" value="F:transferase activity"/>
    <property type="evidence" value="ECO:0007669"/>
    <property type="project" value="UniProtKB-KW"/>
</dbReference>
<dbReference type="Proteomes" id="UP000248924">
    <property type="component" value="Unassembled WGS sequence"/>
</dbReference>
<dbReference type="EMBL" id="POTY01000527">
    <property type="protein sequence ID" value="PZG02655.1"/>
    <property type="molecule type" value="Genomic_DNA"/>
</dbReference>
<keyword evidence="2" id="KW-1185">Reference proteome</keyword>
<comment type="caution">
    <text evidence="1">The sequence shown here is derived from an EMBL/GenBank/DDBJ whole genome shotgun (WGS) entry which is preliminary data.</text>
</comment>
<dbReference type="AlphaFoldDB" id="A0A2W2DBV5"/>
<organism evidence="1 2">
    <name type="scientific">Micromonospora craterilacus</name>
    <dbReference type="NCBI Taxonomy" id="1655439"/>
    <lineage>
        <taxon>Bacteria</taxon>
        <taxon>Bacillati</taxon>
        <taxon>Actinomycetota</taxon>
        <taxon>Actinomycetes</taxon>
        <taxon>Micromonosporales</taxon>
        <taxon>Micromonosporaceae</taxon>
        <taxon>Micromonospora</taxon>
    </lineage>
</organism>
<proteinExistence type="predicted"/>